<dbReference type="PANTHER" id="PTHR24305:SF152">
    <property type="entry name" value="P450, PUTATIVE (EUROFUNG)-RELATED"/>
    <property type="match status" value="1"/>
</dbReference>
<sequence>MWESYLLSANLAYVAAFILIGSYVQHVLFNLYRHPLAHIPGPKIAAATYLYQTYYSLVGGSRYYIKIGKLHDKYGPVVRITPDEVHLSNPENYDIINHVGTKYAKSAQFYDAFGIGYSTFSSSPNDLHRIRRSGLNPFFSRKMVLELEDVVQSKAEKLCQLLAKKFSKGESVDLHHGLRAVSVDVFTEYAFGNCYNLLDRPNLGLDFFAMVQGIGPMMWIFFQWPLLQKLLLSIPPAIAMRMSPPLKQVLSLQAASLTL</sequence>
<protein>
    <submittedName>
        <fullName evidence="2">Cytochrome P450</fullName>
    </submittedName>
</protein>
<dbReference type="Proteomes" id="UP000250266">
    <property type="component" value="Unassembled WGS sequence"/>
</dbReference>
<dbReference type="PANTHER" id="PTHR24305">
    <property type="entry name" value="CYTOCHROME P450"/>
    <property type="match status" value="1"/>
</dbReference>
<keyword evidence="1" id="KW-0812">Transmembrane</keyword>
<gene>
    <name evidence="2" type="ORF">K432DRAFT_9112</name>
</gene>
<name>A0A8E2DX50_9PEZI</name>
<evidence type="ECO:0000256" key="1">
    <source>
        <dbReference type="SAM" id="Phobius"/>
    </source>
</evidence>
<dbReference type="SUPFAM" id="SSF48264">
    <property type="entry name" value="Cytochrome P450"/>
    <property type="match status" value="1"/>
</dbReference>
<organism evidence="2 3">
    <name type="scientific">Lepidopterella palustris CBS 459.81</name>
    <dbReference type="NCBI Taxonomy" id="1314670"/>
    <lineage>
        <taxon>Eukaryota</taxon>
        <taxon>Fungi</taxon>
        <taxon>Dikarya</taxon>
        <taxon>Ascomycota</taxon>
        <taxon>Pezizomycotina</taxon>
        <taxon>Dothideomycetes</taxon>
        <taxon>Pleosporomycetidae</taxon>
        <taxon>Mytilinidiales</taxon>
        <taxon>Argynnaceae</taxon>
        <taxon>Lepidopterella</taxon>
    </lineage>
</organism>
<dbReference type="AlphaFoldDB" id="A0A8E2DX50"/>
<accession>A0A8E2DX50</accession>
<dbReference type="GO" id="GO:0016705">
    <property type="term" value="F:oxidoreductase activity, acting on paired donors, with incorporation or reduction of molecular oxygen"/>
    <property type="evidence" value="ECO:0007669"/>
    <property type="project" value="InterPro"/>
</dbReference>
<dbReference type="OrthoDB" id="3945418at2759"/>
<reference evidence="2 3" key="1">
    <citation type="journal article" date="2016" name="Nat. Commun.">
        <title>Ectomycorrhizal ecology is imprinted in the genome of the dominant symbiotic fungus Cenococcum geophilum.</title>
        <authorList>
            <consortium name="DOE Joint Genome Institute"/>
            <person name="Peter M."/>
            <person name="Kohler A."/>
            <person name="Ohm R.A."/>
            <person name="Kuo A."/>
            <person name="Krutzmann J."/>
            <person name="Morin E."/>
            <person name="Arend M."/>
            <person name="Barry K.W."/>
            <person name="Binder M."/>
            <person name="Choi C."/>
            <person name="Clum A."/>
            <person name="Copeland A."/>
            <person name="Grisel N."/>
            <person name="Haridas S."/>
            <person name="Kipfer T."/>
            <person name="LaButti K."/>
            <person name="Lindquist E."/>
            <person name="Lipzen A."/>
            <person name="Maire R."/>
            <person name="Meier B."/>
            <person name="Mihaltcheva S."/>
            <person name="Molinier V."/>
            <person name="Murat C."/>
            <person name="Poggeler S."/>
            <person name="Quandt C.A."/>
            <person name="Sperisen C."/>
            <person name="Tritt A."/>
            <person name="Tisserant E."/>
            <person name="Crous P.W."/>
            <person name="Henrissat B."/>
            <person name="Nehls U."/>
            <person name="Egli S."/>
            <person name="Spatafora J.W."/>
            <person name="Grigoriev I.V."/>
            <person name="Martin F.M."/>
        </authorList>
    </citation>
    <scope>NUCLEOTIDE SEQUENCE [LARGE SCALE GENOMIC DNA]</scope>
    <source>
        <strain evidence="2 3">CBS 459.81</strain>
    </source>
</reference>
<dbReference type="EMBL" id="KV745870">
    <property type="protein sequence ID" value="OCK73238.1"/>
    <property type="molecule type" value="Genomic_DNA"/>
</dbReference>
<keyword evidence="3" id="KW-1185">Reference proteome</keyword>
<dbReference type="InterPro" id="IPR036396">
    <property type="entry name" value="Cyt_P450_sf"/>
</dbReference>
<dbReference type="Pfam" id="PF00067">
    <property type="entry name" value="p450"/>
    <property type="match status" value="1"/>
</dbReference>
<dbReference type="GO" id="GO:0004497">
    <property type="term" value="F:monooxygenase activity"/>
    <property type="evidence" value="ECO:0007669"/>
    <property type="project" value="InterPro"/>
</dbReference>
<evidence type="ECO:0000313" key="2">
    <source>
        <dbReference type="EMBL" id="OCK73238.1"/>
    </source>
</evidence>
<dbReference type="GO" id="GO:0020037">
    <property type="term" value="F:heme binding"/>
    <property type="evidence" value="ECO:0007669"/>
    <property type="project" value="InterPro"/>
</dbReference>
<feature type="transmembrane region" description="Helical" evidence="1">
    <location>
        <begin position="12"/>
        <end position="32"/>
    </location>
</feature>
<dbReference type="InterPro" id="IPR050121">
    <property type="entry name" value="Cytochrome_P450_monoxygenase"/>
</dbReference>
<keyword evidence="1" id="KW-1133">Transmembrane helix</keyword>
<dbReference type="Gene3D" id="1.10.630.10">
    <property type="entry name" value="Cytochrome P450"/>
    <property type="match status" value="1"/>
</dbReference>
<dbReference type="GO" id="GO:0005506">
    <property type="term" value="F:iron ion binding"/>
    <property type="evidence" value="ECO:0007669"/>
    <property type="project" value="InterPro"/>
</dbReference>
<dbReference type="InterPro" id="IPR001128">
    <property type="entry name" value="Cyt_P450"/>
</dbReference>
<evidence type="ECO:0000313" key="3">
    <source>
        <dbReference type="Proteomes" id="UP000250266"/>
    </source>
</evidence>
<keyword evidence="1" id="KW-0472">Membrane</keyword>
<proteinExistence type="predicted"/>